<feature type="coiled-coil region" evidence="3">
    <location>
        <begin position="90"/>
        <end position="120"/>
    </location>
</feature>
<keyword evidence="5" id="KW-1133">Transmembrane helix</keyword>
<dbReference type="InterPro" id="IPR050111">
    <property type="entry name" value="C-type_lectin/snaclec_domain"/>
</dbReference>
<feature type="compositionally biased region" description="Polar residues" evidence="4">
    <location>
        <begin position="16"/>
        <end position="31"/>
    </location>
</feature>
<protein>
    <recommendedName>
        <fullName evidence="6">C-type lectin domain-containing protein</fullName>
    </recommendedName>
</protein>
<keyword evidence="5" id="KW-0812">Transmembrane</keyword>
<dbReference type="CDD" id="cd03590">
    <property type="entry name" value="CLECT_DC-SIGN_like"/>
    <property type="match status" value="1"/>
</dbReference>
<dbReference type="GO" id="GO:0030246">
    <property type="term" value="F:carbohydrate binding"/>
    <property type="evidence" value="ECO:0007669"/>
    <property type="project" value="UniProtKB-KW"/>
</dbReference>
<dbReference type="AlphaFoldDB" id="A0A9Q1DZ70"/>
<dbReference type="PROSITE" id="PS00615">
    <property type="entry name" value="C_TYPE_LECTIN_1"/>
    <property type="match status" value="1"/>
</dbReference>
<reference evidence="7" key="1">
    <citation type="journal article" date="2023" name="Science">
        <title>Genome structures resolve the early diversification of teleost fishes.</title>
        <authorList>
            <person name="Parey E."/>
            <person name="Louis A."/>
            <person name="Montfort J."/>
            <person name="Bouchez O."/>
            <person name="Roques C."/>
            <person name="Iampietro C."/>
            <person name="Lluch J."/>
            <person name="Castinel A."/>
            <person name="Donnadieu C."/>
            <person name="Desvignes T."/>
            <person name="Floi Bucao C."/>
            <person name="Jouanno E."/>
            <person name="Wen M."/>
            <person name="Mejri S."/>
            <person name="Dirks R."/>
            <person name="Jansen H."/>
            <person name="Henkel C."/>
            <person name="Chen W.J."/>
            <person name="Zahm M."/>
            <person name="Cabau C."/>
            <person name="Klopp C."/>
            <person name="Thompson A.W."/>
            <person name="Robinson-Rechavi M."/>
            <person name="Braasch I."/>
            <person name="Lecointre G."/>
            <person name="Bobe J."/>
            <person name="Postlethwait J.H."/>
            <person name="Berthelot C."/>
            <person name="Roest Crollius H."/>
            <person name="Guiguen Y."/>
        </authorList>
    </citation>
    <scope>NUCLEOTIDE SEQUENCE</scope>
    <source>
        <strain evidence="7">Concon-B</strain>
    </source>
</reference>
<dbReference type="InterPro" id="IPR033989">
    <property type="entry name" value="CD209-like_CTLD"/>
</dbReference>
<accession>A0A9Q1DZ70</accession>
<organism evidence="7 8">
    <name type="scientific">Conger conger</name>
    <name type="common">Conger eel</name>
    <name type="synonym">Muraena conger</name>
    <dbReference type="NCBI Taxonomy" id="82655"/>
    <lineage>
        <taxon>Eukaryota</taxon>
        <taxon>Metazoa</taxon>
        <taxon>Chordata</taxon>
        <taxon>Craniata</taxon>
        <taxon>Vertebrata</taxon>
        <taxon>Euteleostomi</taxon>
        <taxon>Actinopterygii</taxon>
        <taxon>Neopterygii</taxon>
        <taxon>Teleostei</taxon>
        <taxon>Anguilliformes</taxon>
        <taxon>Congridae</taxon>
        <taxon>Conger</taxon>
    </lineage>
</organism>
<dbReference type="InterPro" id="IPR016186">
    <property type="entry name" value="C-type_lectin-like/link_sf"/>
</dbReference>
<proteinExistence type="predicted"/>
<dbReference type="Proteomes" id="UP001152803">
    <property type="component" value="Unassembled WGS sequence"/>
</dbReference>
<dbReference type="OrthoDB" id="538816at2759"/>
<name>A0A9Q1DZ70_CONCO</name>
<dbReference type="PROSITE" id="PS50041">
    <property type="entry name" value="C_TYPE_LECTIN_2"/>
    <property type="match status" value="1"/>
</dbReference>
<keyword evidence="1" id="KW-0430">Lectin</keyword>
<keyword evidence="8" id="KW-1185">Reference proteome</keyword>
<evidence type="ECO:0000256" key="2">
    <source>
        <dbReference type="ARBA" id="ARBA00023157"/>
    </source>
</evidence>
<evidence type="ECO:0000259" key="6">
    <source>
        <dbReference type="PROSITE" id="PS50041"/>
    </source>
</evidence>
<dbReference type="SMART" id="SM00034">
    <property type="entry name" value="CLECT"/>
    <property type="match status" value="1"/>
</dbReference>
<evidence type="ECO:0000256" key="1">
    <source>
        <dbReference type="ARBA" id="ARBA00022734"/>
    </source>
</evidence>
<dbReference type="EMBL" id="JAFJMO010000002">
    <property type="protein sequence ID" value="KAJ8284419.1"/>
    <property type="molecule type" value="Genomic_DNA"/>
</dbReference>
<dbReference type="SUPFAM" id="SSF56436">
    <property type="entry name" value="C-type lectin-like"/>
    <property type="match status" value="1"/>
</dbReference>
<dbReference type="Gene3D" id="3.10.100.10">
    <property type="entry name" value="Mannose-Binding Protein A, subunit A"/>
    <property type="match status" value="1"/>
</dbReference>
<evidence type="ECO:0000256" key="5">
    <source>
        <dbReference type="SAM" id="Phobius"/>
    </source>
</evidence>
<keyword evidence="2" id="KW-1015">Disulfide bond</keyword>
<sequence>MVRRHLVPWILNPQSVMDTSTEPSGPVQQDGSLAPMESSERPKHFYCWALVLTAILCCLLVITSIVLGVLYDKESKKKTNPELDSLLDEYHKVSALYQRASEANAQLQRENTELAQSNTSLHVQNEHLIHNNTQLMEQNDNLTLVNTKQRWEIWNLTNSSGQLRDKVSNLTTYTQQLQGQNLNMSHTVTLLQQQNRNLTESNRQLQRDNQDLSDANVLLRSDIEQEAENNTRLWLETERLTGQNSRLQEENHNLTQENIQLKWVNRNISDANSFLRGCCETAKEKNTQLQEENQNLLEENTWLKHQNQNLTRQNTWQEMQGQALMSDNARLRLKNANLLDDTFRLYQNYMSLDQYCPVVNEESQERLCRTCNGSWIVFQSKCYFFSGDRKTWHESRSKCQSEGADLLIVNSVEEQKFAFRTSLSINQVGTRVWIGLSDEQREGEWRWVDGSPVTQDLQFWLNRTNEMDEPDDWKAINSLGEDCGHLDTSTYELNSWMDGPCETAYSAICEKSV</sequence>
<evidence type="ECO:0000313" key="7">
    <source>
        <dbReference type="EMBL" id="KAJ8284419.1"/>
    </source>
</evidence>
<feature type="transmembrane region" description="Helical" evidence="5">
    <location>
        <begin position="45"/>
        <end position="71"/>
    </location>
</feature>
<dbReference type="InterPro" id="IPR001304">
    <property type="entry name" value="C-type_lectin-like"/>
</dbReference>
<evidence type="ECO:0000313" key="8">
    <source>
        <dbReference type="Proteomes" id="UP001152803"/>
    </source>
</evidence>
<feature type="region of interest" description="Disordered" evidence="4">
    <location>
        <begin position="16"/>
        <end position="36"/>
    </location>
</feature>
<keyword evidence="5" id="KW-0472">Membrane</keyword>
<evidence type="ECO:0000256" key="3">
    <source>
        <dbReference type="SAM" id="Coils"/>
    </source>
</evidence>
<feature type="domain" description="C-type lectin" evidence="6">
    <location>
        <begin position="378"/>
        <end position="510"/>
    </location>
</feature>
<keyword evidence="3" id="KW-0175">Coiled coil</keyword>
<dbReference type="InterPro" id="IPR018378">
    <property type="entry name" value="C-type_lectin_CS"/>
</dbReference>
<comment type="caution">
    <text evidence="7">The sequence shown here is derived from an EMBL/GenBank/DDBJ whole genome shotgun (WGS) entry which is preliminary data.</text>
</comment>
<dbReference type="PANTHER" id="PTHR22803">
    <property type="entry name" value="MANNOSE, PHOSPHOLIPASE, LECTIN RECEPTOR RELATED"/>
    <property type="match status" value="1"/>
</dbReference>
<feature type="coiled-coil region" evidence="3">
    <location>
        <begin position="188"/>
        <end position="313"/>
    </location>
</feature>
<dbReference type="InterPro" id="IPR016187">
    <property type="entry name" value="CTDL_fold"/>
</dbReference>
<evidence type="ECO:0000256" key="4">
    <source>
        <dbReference type="SAM" id="MobiDB-lite"/>
    </source>
</evidence>
<gene>
    <name evidence="7" type="ORF">COCON_G00032690</name>
</gene>
<dbReference type="Pfam" id="PF00059">
    <property type="entry name" value="Lectin_C"/>
    <property type="match status" value="1"/>
</dbReference>